<dbReference type="Proteomes" id="UP000683360">
    <property type="component" value="Unassembled WGS sequence"/>
</dbReference>
<keyword evidence="2" id="KW-1185">Reference proteome</keyword>
<evidence type="ECO:0000313" key="2">
    <source>
        <dbReference type="Proteomes" id="UP000683360"/>
    </source>
</evidence>
<evidence type="ECO:0000313" key="1">
    <source>
        <dbReference type="EMBL" id="CAG2250007.1"/>
    </source>
</evidence>
<proteinExistence type="predicted"/>
<organism evidence="1 2">
    <name type="scientific">Mytilus edulis</name>
    <name type="common">Blue mussel</name>
    <dbReference type="NCBI Taxonomy" id="6550"/>
    <lineage>
        <taxon>Eukaryota</taxon>
        <taxon>Metazoa</taxon>
        <taxon>Spiralia</taxon>
        <taxon>Lophotrochozoa</taxon>
        <taxon>Mollusca</taxon>
        <taxon>Bivalvia</taxon>
        <taxon>Autobranchia</taxon>
        <taxon>Pteriomorphia</taxon>
        <taxon>Mytilida</taxon>
        <taxon>Mytiloidea</taxon>
        <taxon>Mytilidae</taxon>
        <taxon>Mytilinae</taxon>
        <taxon>Mytilus</taxon>
    </lineage>
</organism>
<name>A0A8S3V583_MYTED</name>
<reference evidence="1" key="1">
    <citation type="submission" date="2021-03" db="EMBL/GenBank/DDBJ databases">
        <authorList>
            <person name="Bekaert M."/>
        </authorList>
    </citation>
    <scope>NUCLEOTIDE SEQUENCE</scope>
</reference>
<dbReference type="AlphaFoldDB" id="A0A8S3V583"/>
<dbReference type="OrthoDB" id="10419348at2759"/>
<accession>A0A8S3V583</accession>
<dbReference type="EMBL" id="CAJPWZ010003023">
    <property type="protein sequence ID" value="CAG2250007.1"/>
    <property type="molecule type" value="Genomic_DNA"/>
</dbReference>
<gene>
    <name evidence="1" type="ORF">MEDL_61691</name>
</gene>
<sequence>MTPIIYMDVQTFLDVSQMSLEELKTNWTLKGAKINVVLHCTFVNINPTVNNDNEVYPLRISDVYTKAPVLYIMQKPGEDVAQVFVECLEKENQGHLHLKLSYEAYGLDERGQENHQEATQSWLCDCSLGEDKMRDYCHFTENTGAQHITSVT</sequence>
<protein>
    <submittedName>
        <fullName evidence="1">Uncharacterized protein</fullName>
    </submittedName>
</protein>
<comment type="caution">
    <text evidence="1">The sequence shown here is derived from an EMBL/GenBank/DDBJ whole genome shotgun (WGS) entry which is preliminary data.</text>
</comment>